<evidence type="ECO:0000313" key="4">
    <source>
        <dbReference type="EMBL" id="KAL1875295.1"/>
    </source>
</evidence>
<proteinExistence type="predicted"/>
<comment type="caution">
    <text evidence="4">The sequence shown here is derived from an EMBL/GenBank/DDBJ whole genome shotgun (WGS) entry which is preliminary data.</text>
</comment>
<gene>
    <name evidence="4" type="ORF">VTK73DRAFT_10192</name>
</gene>
<reference evidence="4 5" key="1">
    <citation type="journal article" date="2024" name="Commun. Biol.">
        <title>Comparative genomic analysis of thermophilic fungi reveals convergent evolutionary adaptations and gene losses.</title>
        <authorList>
            <person name="Steindorff A.S."/>
            <person name="Aguilar-Pontes M.V."/>
            <person name="Robinson A.J."/>
            <person name="Andreopoulos B."/>
            <person name="LaButti K."/>
            <person name="Kuo A."/>
            <person name="Mondo S."/>
            <person name="Riley R."/>
            <person name="Otillar R."/>
            <person name="Haridas S."/>
            <person name="Lipzen A."/>
            <person name="Grimwood J."/>
            <person name="Schmutz J."/>
            <person name="Clum A."/>
            <person name="Reid I.D."/>
            <person name="Moisan M.C."/>
            <person name="Butler G."/>
            <person name="Nguyen T.T.M."/>
            <person name="Dewar K."/>
            <person name="Conant G."/>
            <person name="Drula E."/>
            <person name="Henrissat B."/>
            <person name="Hansel C."/>
            <person name="Singer S."/>
            <person name="Hutchinson M.I."/>
            <person name="de Vries R.P."/>
            <person name="Natvig D.O."/>
            <person name="Powell A.J."/>
            <person name="Tsang A."/>
            <person name="Grigoriev I.V."/>
        </authorList>
    </citation>
    <scope>NUCLEOTIDE SEQUENCE [LARGE SCALE GENOMIC DNA]</scope>
    <source>
        <strain evidence="4 5">ATCC 24622</strain>
    </source>
</reference>
<keyword evidence="2" id="KW-0175">Coiled coil</keyword>
<protein>
    <submittedName>
        <fullName evidence="4">Uncharacterized protein</fullName>
    </submittedName>
</protein>
<evidence type="ECO:0000313" key="5">
    <source>
        <dbReference type="Proteomes" id="UP001586593"/>
    </source>
</evidence>
<dbReference type="SMART" id="SM00028">
    <property type="entry name" value="TPR"/>
    <property type="match status" value="2"/>
</dbReference>
<feature type="repeat" description="TPR" evidence="1">
    <location>
        <begin position="76"/>
        <end position="109"/>
    </location>
</feature>
<dbReference type="Proteomes" id="UP001586593">
    <property type="component" value="Unassembled WGS sequence"/>
</dbReference>
<dbReference type="SUPFAM" id="SSF48452">
    <property type="entry name" value="TPR-like"/>
    <property type="match status" value="1"/>
</dbReference>
<evidence type="ECO:0000256" key="1">
    <source>
        <dbReference type="PROSITE-ProRule" id="PRU00339"/>
    </source>
</evidence>
<evidence type="ECO:0000256" key="3">
    <source>
        <dbReference type="SAM" id="MobiDB-lite"/>
    </source>
</evidence>
<organism evidence="4 5">
    <name type="scientific">Phialemonium thermophilum</name>
    <dbReference type="NCBI Taxonomy" id="223376"/>
    <lineage>
        <taxon>Eukaryota</taxon>
        <taxon>Fungi</taxon>
        <taxon>Dikarya</taxon>
        <taxon>Ascomycota</taxon>
        <taxon>Pezizomycotina</taxon>
        <taxon>Sordariomycetes</taxon>
        <taxon>Sordariomycetidae</taxon>
        <taxon>Cephalothecales</taxon>
        <taxon>Cephalothecaceae</taxon>
        <taxon>Phialemonium</taxon>
    </lineage>
</organism>
<keyword evidence="5" id="KW-1185">Reference proteome</keyword>
<keyword evidence="1" id="KW-0802">TPR repeat</keyword>
<feature type="compositionally biased region" description="Low complexity" evidence="3">
    <location>
        <begin position="18"/>
        <end position="28"/>
    </location>
</feature>
<feature type="compositionally biased region" description="Basic and acidic residues" evidence="3">
    <location>
        <begin position="1"/>
        <end position="10"/>
    </location>
</feature>
<name>A0ABR3XI22_9PEZI</name>
<feature type="region of interest" description="Disordered" evidence="3">
    <location>
        <begin position="1"/>
        <end position="37"/>
    </location>
</feature>
<evidence type="ECO:0000256" key="2">
    <source>
        <dbReference type="SAM" id="Coils"/>
    </source>
</evidence>
<dbReference type="InterPro" id="IPR019734">
    <property type="entry name" value="TPR_rpt"/>
</dbReference>
<dbReference type="Pfam" id="PF14559">
    <property type="entry name" value="TPR_19"/>
    <property type="match status" value="1"/>
</dbReference>
<sequence>MAPRRPETKKDKAKAKARQAALLARKAAGGSNSVDPKQLLAEATSKLESGDAPAAARLAKRAYEHVDELDGGRRAGAVLTLLGEIHVEMGEVDEARAYFLQAVQAAPDDGPEPLPDDVGGGAEKFLWLAQLSEEGGKDSVSWFERGAAVLRAQIGKLSEALESASSTILSSSSSSARTAANAALEEKKRKLAETLCAVAEVYMTDLSWEADAEQRCEALVTEAGLLAPDDAETWQTLANVRISQARPADARAALERSLSLWTQLPPEHPAVPAFPTRVGLARLLMEVEMEERALDVVERLVLEDDQSVEAWYLGGYALYTLGEKRKEKEKAGGEQQKKEQEEADSDVGDWRTNWKLARQWLTQCLTLFQVQEYEDVRLGEHTKELLEAIRAELGDAADEDDDGDWEDAEDDDDEQDGDEEMQ</sequence>
<dbReference type="Gene3D" id="1.25.40.10">
    <property type="entry name" value="Tetratricopeptide repeat domain"/>
    <property type="match status" value="2"/>
</dbReference>
<feature type="region of interest" description="Disordered" evidence="3">
    <location>
        <begin position="390"/>
        <end position="422"/>
    </location>
</feature>
<dbReference type="PROSITE" id="PS50005">
    <property type="entry name" value="TPR"/>
    <property type="match status" value="1"/>
</dbReference>
<dbReference type="EMBL" id="JAZHXJ010000094">
    <property type="protein sequence ID" value="KAL1875295.1"/>
    <property type="molecule type" value="Genomic_DNA"/>
</dbReference>
<dbReference type="InterPro" id="IPR011990">
    <property type="entry name" value="TPR-like_helical_dom_sf"/>
</dbReference>
<feature type="coiled-coil region" evidence="2">
    <location>
        <begin position="280"/>
        <end position="343"/>
    </location>
</feature>
<feature type="compositionally biased region" description="Acidic residues" evidence="3">
    <location>
        <begin position="395"/>
        <end position="422"/>
    </location>
</feature>
<accession>A0ABR3XI22</accession>
<dbReference type="CDD" id="cd24142">
    <property type="entry name" value="ACL4-like"/>
    <property type="match status" value="1"/>
</dbReference>